<dbReference type="Gene3D" id="3.30.420.10">
    <property type="entry name" value="Ribonuclease H-like superfamily/Ribonuclease H"/>
    <property type="match status" value="1"/>
</dbReference>
<organism evidence="3 4">
    <name type="scientific">Juglans regia</name>
    <name type="common">English walnut</name>
    <dbReference type="NCBI Taxonomy" id="51240"/>
    <lineage>
        <taxon>Eukaryota</taxon>
        <taxon>Viridiplantae</taxon>
        <taxon>Streptophyta</taxon>
        <taxon>Embryophyta</taxon>
        <taxon>Tracheophyta</taxon>
        <taxon>Spermatophyta</taxon>
        <taxon>Magnoliopsida</taxon>
        <taxon>eudicotyledons</taxon>
        <taxon>Gunneridae</taxon>
        <taxon>Pentapetalae</taxon>
        <taxon>rosids</taxon>
        <taxon>fabids</taxon>
        <taxon>Fagales</taxon>
        <taxon>Juglandaceae</taxon>
        <taxon>Juglans</taxon>
    </lineage>
</organism>
<reference evidence="3" key="2">
    <citation type="submission" date="2020-03" db="EMBL/GenBank/DDBJ databases">
        <title>Walnut 2.0.</title>
        <authorList>
            <person name="Marrano A."/>
            <person name="Britton M."/>
            <person name="Zimin A.V."/>
            <person name="Zaini P.A."/>
            <person name="Workman R."/>
            <person name="Puiu D."/>
            <person name="Bianco L."/>
            <person name="Allen B.J."/>
            <person name="Troggio M."/>
            <person name="Leslie C.A."/>
            <person name="Timp W."/>
            <person name="Dendekar A."/>
            <person name="Salzberg S.L."/>
            <person name="Neale D.B."/>
        </authorList>
    </citation>
    <scope>NUCLEOTIDE SEQUENCE</scope>
    <source>
        <tissue evidence="3">Leaves</tissue>
    </source>
</reference>
<comment type="caution">
    <text evidence="3">The sequence shown here is derived from an EMBL/GenBank/DDBJ whole genome shotgun (WGS) entry which is preliminary data.</text>
</comment>
<dbReference type="Proteomes" id="UP000619265">
    <property type="component" value="Unassembled WGS sequence"/>
</dbReference>
<dbReference type="InterPro" id="IPR053151">
    <property type="entry name" value="RNase_H-like"/>
</dbReference>
<protein>
    <recommendedName>
        <fullName evidence="2">RNase H type-1 domain-containing protein</fullName>
    </recommendedName>
</protein>
<feature type="domain" description="RNase H type-1" evidence="2">
    <location>
        <begin position="75"/>
        <end position="196"/>
    </location>
</feature>
<name>A0A833X7X4_JUGRE</name>
<reference evidence="3" key="1">
    <citation type="submission" date="2015-10" db="EMBL/GenBank/DDBJ databases">
        <authorList>
            <person name="Martinez-Garcia P.J."/>
            <person name="Crepeau M.W."/>
            <person name="Puiu D."/>
            <person name="Gonzalez-Ibeas D."/>
            <person name="Whalen J."/>
            <person name="Stevens K."/>
            <person name="Paul R."/>
            <person name="Butterfield T."/>
            <person name="Britton M."/>
            <person name="Reagan R."/>
            <person name="Chakraborty S."/>
            <person name="Walawage S.L."/>
            <person name="Vasquez-Gross H.A."/>
            <person name="Cardeno C."/>
            <person name="Famula R."/>
            <person name="Pratt K."/>
            <person name="Kuruganti S."/>
            <person name="Aradhya M.K."/>
            <person name="Leslie C.A."/>
            <person name="Dandekar A.M."/>
            <person name="Salzberg S.L."/>
            <person name="Wegrzyn J.L."/>
            <person name="Langley C.H."/>
            <person name="Neale D.B."/>
        </authorList>
    </citation>
    <scope>NUCLEOTIDE SEQUENCE</scope>
    <source>
        <tissue evidence="3">Leaves</tissue>
    </source>
</reference>
<dbReference type="InterPro" id="IPR002156">
    <property type="entry name" value="RNaseH_domain"/>
</dbReference>
<dbReference type="Gramene" id="Jr14_12960_p1">
    <property type="protein sequence ID" value="cds.Jr14_12960_p1"/>
    <property type="gene ID" value="Jr14_12960"/>
</dbReference>
<dbReference type="PANTHER" id="PTHR47723">
    <property type="entry name" value="OS05G0353850 PROTEIN"/>
    <property type="match status" value="1"/>
</dbReference>
<dbReference type="InterPro" id="IPR036397">
    <property type="entry name" value="RNaseH_sf"/>
</dbReference>
<dbReference type="EMBL" id="LIHL02000014">
    <property type="protein sequence ID" value="KAF5447115.1"/>
    <property type="molecule type" value="Genomic_DNA"/>
</dbReference>
<dbReference type="InterPro" id="IPR012337">
    <property type="entry name" value="RNaseH-like_sf"/>
</dbReference>
<dbReference type="Pfam" id="PF13456">
    <property type="entry name" value="RVT_3"/>
    <property type="match status" value="1"/>
</dbReference>
<sequence length="219" mass="24512">MVQGLTAGRAAIASLQAARTKTHSRTHAGLQWNETRSRKGQLKTQEMHSWNAEPGLTQNLLVGWEKPPTGVLKLNVDGAIFKDQHRARVGIIFRDAAGDVILAASKKEYAVNDLAKVELLAMLRGLQLCLPVGIEELILESDSLMMATQLEEEEESWFLGNIIMETKQLMAKFRCCTIQHVGQVGNEAAHNLARHAWHVDDIVTWWDSCPDFVWVDKSM</sequence>
<evidence type="ECO:0000259" key="2">
    <source>
        <dbReference type="Pfam" id="PF13456"/>
    </source>
</evidence>
<dbReference type="CDD" id="cd06222">
    <property type="entry name" value="RNase_H_like"/>
    <property type="match status" value="1"/>
</dbReference>
<accession>A0A833X7X4</accession>
<proteinExistence type="predicted"/>
<dbReference type="AlphaFoldDB" id="A0A833X7X4"/>
<gene>
    <name evidence="3" type="ORF">F2P56_032687</name>
</gene>
<dbReference type="GO" id="GO:0004523">
    <property type="term" value="F:RNA-DNA hybrid ribonuclease activity"/>
    <property type="evidence" value="ECO:0007669"/>
    <property type="project" value="InterPro"/>
</dbReference>
<evidence type="ECO:0000313" key="3">
    <source>
        <dbReference type="EMBL" id="KAF5447115.1"/>
    </source>
</evidence>
<evidence type="ECO:0000313" key="4">
    <source>
        <dbReference type="Proteomes" id="UP000619265"/>
    </source>
</evidence>
<feature type="region of interest" description="Disordered" evidence="1">
    <location>
        <begin position="16"/>
        <end position="40"/>
    </location>
</feature>
<dbReference type="GO" id="GO:0003676">
    <property type="term" value="F:nucleic acid binding"/>
    <property type="evidence" value="ECO:0007669"/>
    <property type="project" value="InterPro"/>
</dbReference>
<dbReference type="PANTHER" id="PTHR47723:SF19">
    <property type="entry name" value="POLYNUCLEOTIDYL TRANSFERASE, RIBONUCLEASE H-LIKE SUPERFAMILY PROTEIN"/>
    <property type="match status" value="1"/>
</dbReference>
<dbReference type="InterPro" id="IPR044730">
    <property type="entry name" value="RNase_H-like_dom_plant"/>
</dbReference>
<dbReference type="SUPFAM" id="SSF53098">
    <property type="entry name" value="Ribonuclease H-like"/>
    <property type="match status" value="1"/>
</dbReference>
<evidence type="ECO:0000256" key="1">
    <source>
        <dbReference type="SAM" id="MobiDB-lite"/>
    </source>
</evidence>